<organism evidence="2 3">
    <name type="scientific">Mesocestoides corti</name>
    <name type="common">Flatworm</name>
    <dbReference type="NCBI Taxonomy" id="53468"/>
    <lineage>
        <taxon>Eukaryota</taxon>
        <taxon>Metazoa</taxon>
        <taxon>Spiralia</taxon>
        <taxon>Lophotrochozoa</taxon>
        <taxon>Platyhelminthes</taxon>
        <taxon>Cestoda</taxon>
        <taxon>Eucestoda</taxon>
        <taxon>Cyclophyllidea</taxon>
        <taxon>Mesocestoididae</taxon>
        <taxon>Mesocestoides</taxon>
    </lineage>
</organism>
<protein>
    <submittedName>
        <fullName evidence="2">Uncharacterized protein</fullName>
    </submittedName>
</protein>
<dbReference type="AlphaFoldDB" id="A0A158QSQ9"/>
<dbReference type="EMBL" id="UXSR01000141">
    <property type="protein sequence ID" value="VDD75230.1"/>
    <property type="molecule type" value="Genomic_DNA"/>
</dbReference>
<feature type="compositionally biased region" description="Pro residues" evidence="1">
    <location>
        <begin position="85"/>
        <end position="94"/>
    </location>
</feature>
<gene>
    <name evidence="2" type="ORF">MCOS_LOCUS1233</name>
</gene>
<accession>A0A158QSQ9</accession>
<proteinExistence type="predicted"/>
<keyword evidence="3" id="KW-1185">Reference proteome</keyword>
<feature type="region of interest" description="Disordered" evidence="1">
    <location>
        <begin position="78"/>
        <end position="98"/>
    </location>
</feature>
<name>A0A158QSQ9_MESCO</name>
<dbReference type="OrthoDB" id="6285070at2759"/>
<evidence type="ECO:0000313" key="2">
    <source>
        <dbReference type="EMBL" id="VDD75230.1"/>
    </source>
</evidence>
<sequence>MLGSMAMRNSPTQYHTLPHNGGDLSKSYTLEFGYSSSASSSPVPPMSDGLLRNPQHTRFCAQAKDRFVVRIVKITDKSAASRGTQPPPPPPSPNRPLRAVLHDPQEMLKLEALLMQSASCAAVFIGFQAQLPAMAAEYVSRSTSADQVNSLEGMHIYRRRRLGKGVRLCFSCPLRGGGLKLNDFALGTVSQRLESWETSSGRRGILQEVLQALKTTVELLLAQIRRDGLRTIKPEIDYIFYPVPPYKNLLRGGKFTDQPAQQITPPVFQYQQNPFAPPAVTSGRPVSAHAVVVGGSSSAERKILFSPAQNLANSISPRDSPVMQTAEHIPLEARASPIASTCYVSAESPSDRISSAPFIGTSSSPPTWPLHLPSPLHQPPAVGGEAEYLLSGIEGISLAQPPPPSTVAAYDASCNDMVRRISPSMPTGEDMMTTLITEVVDRLRKSPHLPLIVMPSQTPRIPPLVFQLPSPELIFVGLPATTSSSGHERPRLVTSPADNTAFVVTSKRRPKSCLPKMNYLPGATDTSRFTVAAPRPGHILGVSSEGDILELQAGR</sequence>
<evidence type="ECO:0000313" key="3">
    <source>
        <dbReference type="Proteomes" id="UP000267029"/>
    </source>
</evidence>
<evidence type="ECO:0000256" key="1">
    <source>
        <dbReference type="SAM" id="MobiDB-lite"/>
    </source>
</evidence>
<feature type="region of interest" description="Disordered" evidence="1">
    <location>
        <begin position="1"/>
        <end position="21"/>
    </location>
</feature>
<reference evidence="2 3" key="1">
    <citation type="submission" date="2018-10" db="EMBL/GenBank/DDBJ databases">
        <authorList>
            <consortium name="Pathogen Informatics"/>
        </authorList>
    </citation>
    <scope>NUCLEOTIDE SEQUENCE [LARGE SCALE GENOMIC DNA]</scope>
</reference>
<dbReference type="Proteomes" id="UP000267029">
    <property type="component" value="Unassembled WGS sequence"/>
</dbReference>